<sequence length="247" mass="26417">MTVSSTAAPAVAPPAAARRTPRRAAAALAAGLVLGVVPGVVLAGGADAATPTTLTLRADHRTYTAGSRVVLRAHLNAADRSVTFYEKHRGVSNRTIYSGTTDAHGNVAIDGSAGYTSTFTAKFAGDSTYAASSATTRITVRVRMAIAAGGGTKHKGYRTYHQSKKATVATAVAPSKRGHKVLFRLQERRKGHYRTLQTRRYKIGKKSAVAITYRGVAGHRYRVRAEYAGDSLNARNHTAWTYSRFVR</sequence>
<evidence type="ECO:0000313" key="2">
    <source>
        <dbReference type="Proteomes" id="UP000186132"/>
    </source>
</evidence>
<name>A0A1M5LEA3_9ACTN</name>
<evidence type="ECO:0008006" key="3">
    <source>
        <dbReference type="Google" id="ProtNLM"/>
    </source>
</evidence>
<accession>A0A1M5LEA3</accession>
<dbReference type="STRING" id="1206085.SAMN05443575_2428"/>
<keyword evidence="2" id="KW-1185">Reference proteome</keyword>
<organism evidence="1 2">
    <name type="scientific">Jatrophihabitans endophyticus</name>
    <dbReference type="NCBI Taxonomy" id="1206085"/>
    <lineage>
        <taxon>Bacteria</taxon>
        <taxon>Bacillati</taxon>
        <taxon>Actinomycetota</taxon>
        <taxon>Actinomycetes</taxon>
        <taxon>Jatrophihabitantales</taxon>
        <taxon>Jatrophihabitantaceae</taxon>
        <taxon>Jatrophihabitans</taxon>
    </lineage>
</organism>
<evidence type="ECO:0000313" key="1">
    <source>
        <dbReference type="EMBL" id="SHG63452.1"/>
    </source>
</evidence>
<protein>
    <recommendedName>
        <fullName evidence="3">Ig-like domain (Group 3)</fullName>
    </recommendedName>
</protein>
<dbReference type="EMBL" id="FQVU01000003">
    <property type="protein sequence ID" value="SHG63452.1"/>
    <property type="molecule type" value="Genomic_DNA"/>
</dbReference>
<dbReference type="RefSeq" id="WP_073390543.1">
    <property type="nucleotide sequence ID" value="NZ_FQVU01000003.1"/>
</dbReference>
<gene>
    <name evidence="1" type="ORF">SAMN05443575_2428</name>
</gene>
<proteinExistence type="predicted"/>
<reference evidence="1 2" key="1">
    <citation type="submission" date="2016-11" db="EMBL/GenBank/DDBJ databases">
        <authorList>
            <person name="Jaros S."/>
            <person name="Januszkiewicz K."/>
            <person name="Wedrychowicz H."/>
        </authorList>
    </citation>
    <scope>NUCLEOTIDE SEQUENCE [LARGE SCALE GENOMIC DNA]</scope>
    <source>
        <strain evidence="1 2">DSM 45627</strain>
    </source>
</reference>
<dbReference type="OrthoDB" id="4332189at2"/>
<dbReference type="Proteomes" id="UP000186132">
    <property type="component" value="Unassembled WGS sequence"/>
</dbReference>
<dbReference type="AlphaFoldDB" id="A0A1M5LEA3"/>